<dbReference type="PANTHER" id="PTHR43174">
    <property type="entry name" value="UDP-N-ACETYLGLUCOSAMINE 2-EPIMERASE"/>
    <property type="match status" value="1"/>
</dbReference>
<comment type="similarity">
    <text evidence="2 5">Belongs to the UDP-N-acetylglucosamine 2-epimerase family.</text>
</comment>
<dbReference type="PANTHER" id="PTHR43174:SF2">
    <property type="entry name" value="UDP-N-ACETYLGLUCOSAMINE 2-EPIMERASE"/>
    <property type="match status" value="1"/>
</dbReference>
<reference evidence="8" key="1">
    <citation type="journal article" date="2010" name="Environ. Microbiol.">
        <title>The genome of Syntrophomonas wolfei: new insights into syntrophic metabolism and biohydrogen production.</title>
        <authorList>
            <person name="Sieber J.R."/>
            <person name="Sims D.R."/>
            <person name="Han C."/>
            <person name="Kim E."/>
            <person name="Lykidis A."/>
            <person name="Lapidus A.L."/>
            <person name="McDonnald E."/>
            <person name="Rohlin L."/>
            <person name="Culley D.E."/>
            <person name="Gunsalus R."/>
            <person name="McInerney M.J."/>
        </authorList>
    </citation>
    <scope>NUCLEOTIDE SEQUENCE [LARGE SCALE GENOMIC DNA]</scope>
    <source>
        <strain evidence="8">DSM 2245B / Goettingen</strain>
    </source>
</reference>
<organism evidence="7 8">
    <name type="scientific">Syntrophomonas wolfei subsp. wolfei (strain DSM 2245B / Goettingen)</name>
    <dbReference type="NCBI Taxonomy" id="335541"/>
    <lineage>
        <taxon>Bacteria</taxon>
        <taxon>Bacillati</taxon>
        <taxon>Bacillota</taxon>
        <taxon>Clostridia</taxon>
        <taxon>Eubacteriales</taxon>
        <taxon>Syntrophomonadaceae</taxon>
        <taxon>Syntrophomonas</taxon>
    </lineage>
</organism>
<evidence type="ECO:0000256" key="4">
    <source>
        <dbReference type="ARBA" id="ARBA00079400"/>
    </source>
</evidence>
<evidence type="ECO:0000313" key="7">
    <source>
        <dbReference type="EMBL" id="ABI67536.1"/>
    </source>
</evidence>
<keyword evidence="1 5" id="KW-0413">Isomerase</keyword>
<dbReference type="GO" id="GO:0008761">
    <property type="term" value="F:UDP-N-acetylglucosamine 2-epimerase activity"/>
    <property type="evidence" value="ECO:0007669"/>
    <property type="project" value="UniProtKB-EC"/>
</dbReference>
<dbReference type="CDD" id="cd03786">
    <property type="entry name" value="GTB_UDP-GlcNAc_2-Epimerase"/>
    <property type="match status" value="1"/>
</dbReference>
<dbReference type="HOGENOM" id="CLU_041674_1_0_9"/>
<proteinExistence type="inferred from homology"/>
<accession>Q0B0G8</accession>
<protein>
    <recommendedName>
        <fullName evidence="3">UDP-N-acetylglucosamine 2-epimerase (non-hydrolyzing)</fullName>
        <ecNumber evidence="3">5.1.3.14</ecNumber>
    </recommendedName>
    <alternativeName>
        <fullName evidence="4">UDP-GlcNAc-2-epimerase</fullName>
    </alternativeName>
</protein>
<dbReference type="InterPro" id="IPR003331">
    <property type="entry name" value="UDP_GlcNAc_Epimerase_2_dom"/>
</dbReference>
<keyword evidence="8" id="KW-1185">Reference proteome</keyword>
<dbReference type="AlphaFoldDB" id="Q0B0G8"/>
<dbReference type="FunFam" id="3.40.50.2000:FF:000043">
    <property type="entry name" value="UDP-N-acetylglucosamine 2-epimerase"/>
    <property type="match status" value="1"/>
</dbReference>
<dbReference type="Pfam" id="PF02350">
    <property type="entry name" value="Epimerase_2"/>
    <property type="match status" value="1"/>
</dbReference>
<evidence type="ECO:0000256" key="3">
    <source>
        <dbReference type="ARBA" id="ARBA00038858"/>
    </source>
</evidence>
<dbReference type="SUPFAM" id="SSF53756">
    <property type="entry name" value="UDP-Glycosyltransferase/glycogen phosphorylase"/>
    <property type="match status" value="1"/>
</dbReference>
<dbReference type="EC" id="5.1.3.14" evidence="3"/>
<dbReference type="Gene3D" id="3.40.50.2000">
    <property type="entry name" value="Glycogen Phosphorylase B"/>
    <property type="match status" value="2"/>
</dbReference>
<evidence type="ECO:0000256" key="1">
    <source>
        <dbReference type="ARBA" id="ARBA00023235"/>
    </source>
</evidence>
<gene>
    <name evidence="7" type="ordered locus">Swol_0184</name>
</gene>
<evidence type="ECO:0000313" key="8">
    <source>
        <dbReference type="Proteomes" id="UP000001968"/>
    </source>
</evidence>
<dbReference type="EMBL" id="CP000448">
    <property type="protein sequence ID" value="ABI67536.1"/>
    <property type="molecule type" value="Genomic_DNA"/>
</dbReference>
<evidence type="ECO:0000259" key="6">
    <source>
        <dbReference type="Pfam" id="PF02350"/>
    </source>
</evidence>
<dbReference type="NCBIfam" id="TIGR00236">
    <property type="entry name" value="wecB"/>
    <property type="match status" value="1"/>
</dbReference>
<name>Q0B0G8_SYNWW</name>
<dbReference type="eggNOG" id="COG0381">
    <property type="taxonomic scope" value="Bacteria"/>
</dbReference>
<dbReference type="OrthoDB" id="9803238at2"/>
<sequence>MRLGKVMTVFGTRPEAIKMAPVIKELKKVKDIETVVAVTAQHREMLDQVLQLFDITPDYDLNLMEEKQDLYSITTGVLNGMKGILAKEQPELVLVHGDTTTTFAAALAAFYQRIPVGHVEAGLRTRNKYSPYPEEMNRTLAGRLAELHFAPTDTARENLLNEGTGSFKIWVTGNTVIDALLDTIRPDYEFGSELEEIDLSKRLLLVTTHRRENWGRPMREVYQALIDLVDEFPDVAVVFPVHRNPVVRDVAREMLEGRERFYLIEPMDYEPFAHLMNCCYMVLTDSGGMQEEAPSLGKPVLVLRDTTERPEALQAGTVKLVGTVREKIYNEARLLLSSRGEYEKMARAINPYGDGQAAIRIVDVIKDFLYVRIGAQG</sequence>
<evidence type="ECO:0000256" key="2">
    <source>
        <dbReference type="ARBA" id="ARBA00038209"/>
    </source>
</evidence>
<evidence type="ECO:0000256" key="5">
    <source>
        <dbReference type="RuleBase" id="RU003513"/>
    </source>
</evidence>
<dbReference type="InterPro" id="IPR029767">
    <property type="entry name" value="WecB-like"/>
</dbReference>
<dbReference type="KEGG" id="swo:Swol_0184"/>
<dbReference type="Proteomes" id="UP000001968">
    <property type="component" value="Chromosome"/>
</dbReference>
<feature type="domain" description="UDP-N-acetylglucosamine 2-epimerase" evidence="6">
    <location>
        <begin position="24"/>
        <end position="366"/>
    </location>
</feature>
<dbReference type="RefSeq" id="WP_011639645.1">
    <property type="nucleotide sequence ID" value="NC_008346.1"/>
</dbReference>
<dbReference type="STRING" id="335541.Swol_0184"/>